<dbReference type="Proteomes" id="UP000023566">
    <property type="component" value="Chromosome"/>
</dbReference>
<accession>A0ABC9VGG6</accession>
<protein>
    <submittedName>
        <fullName evidence="1">Uncharacterized protein</fullName>
    </submittedName>
</protein>
<dbReference type="AlphaFoldDB" id="A0ABC9VGG6"/>
<organism evidence="1 2">
    <name type="scientific">Parageobacillus genomosp. 1</name>
    <dbReference type="NCBI Taxonomy" id="1295642"/>
    <lineage>
        <taxon>Bacteria</taxon>
        <taxon>Bacillati</taxon>
        <taxon>Bacillota</taxon>
        <taxon>Bacilli</taxon>
        <taxon>Bacillales</taxon>
        <taxon>Anoxybacillaceae</taxon>
        <taxon>Parageobacillus</taxon>
    </lineage>
</organism>
<name>A0ABC9VGG6_9BACL</name>
<dbReference type="EMBL" id="AOTZ01000004">
    <property type="protein sequence ID" value="EZP77591.1"/>
    <property type="molecule type" value="Genomic_DNA"/>
</dbReference>
<sequence length="72" mass="8742">MEKDIPKIIPLEYVDERFRKIAELSRKKREYELKKDYMAAAKLSIELIKLKKQVEGVDHYELLEMFRNRSNL</sequence>
<proteinExistence type="predicted"/>
<evidence type="ECO:0000313" key="1">
    <source>
        <dbReference type="EMBL" id="EZP77591.1"/>
    </source>
</evidence>
<comment type="caution">
    <text evidence="1">The sequence shown here is derived from an EMBL/GenBank/DDBJ whole genome shotgun (WGS) entry which is preliminary data.</text>
</comment>
<evidence type="ECO:0000313" key="2">
    <source>
        <dbReference type="Proteomes" id="UP000023566"/>
    </source>
</evidence>
<gene>
    <name evidence="1" type="ORF">H839_08159</name>
</gene>
<reference evidence="1 2" key="1">
    <citation type="journal article" date="2014" name="Appl. Microbiol. Biotechnol.">
        <title>Transformable facultative thermophile Geobacillus stearothermophilus NUB3621 as a host strain for metabolic engineering.</title>
        <authorList>
            <person name="Blanchard K."/>
            <person name="Robic S."/>
            <person name="Matsumura I."/>
        </authorList>
    </citation>
    <scope>NUCLEOTIDE SEQUENCE [LARGE SCALE GENOMIC DNA]</scope>
    <source>
        <strain evidence="1 2">NUB3621</strain>
    </source>
</reference>
<dbReference type="RefSeq" id="WP_043904687.1">
    <property type="nucleotide sequence ID" value="NZ_CM002692.1"/>
</dbReference>
<keyword evidence="2" id="KW-1185">Reference proteome</keyword>